<dbReference type="PROSITE" id="PS51257">
    <property type="entry name" value="PROKAR_LIPOPROTEIN"/>
    <property type="match status" value="1"/>
</dbReference>
<comment type="subcellular location">
    <subcellularLocation>
        <location evidence="1">Cell outer membrane</location>
    </subcellularLocation>
</comment>
<evidence type="ECO:0000259" key="6">
    <source>
        <dbReference type="Pfam" id="PF07980"/>
    </source>
</evidence>
<keyword evidence="5" id="KW-0998">Cell outer membrane</keyword>
<evidence type="ECO:0000256" key="3">
    <source>
        <dbReference type="ARBA" id="ARBA00022729"/>
    </source>
</evidence>
<dbReference type="Gene3D" id="1.25.40.390">
    <property type="match status" value="1"/>
</dbReference>
<comment type="similarity">
    <text evidence="2">Belongs to the SusD family.</text>
</comment>
<dbReference type="Proteomes" id="UP000007995">
    <property type="component" value="Unassembled WGS sequence"/>
</dbReference>
<dbReference type="InterPro" id="IPR012944">
    <property type="entry name" value="SusD_RagB_dom"/>
</dbReference>
<gene>
    <name evidence="7" type="ORF">HMPREF1057_03046</name>
</gene>
<dbReference type="HOGENOM" id="CLU_015553_0_3_10"/>
<evidence type="ECO:0000313" key="7">
    <source>
        <dbReference type="EMBL" id="EKJ89505.1"/>
    </source>
</evidence>
<dbReference type="Pfam" id="PF07980">
    <property type="entry name" value="SusD_RagB"/>
    <property type="match status" value="1"/>
</dbReference>
<evidence type="ECO:0000256" key="5">
    <source>
        <dbReference type="ARBA" id="ARBA00023237"/>
    </source>
</evidence>
<dbReference type="GO" id="GO:0009279">
    <property type="term" value="C:cell outer membrane"/>
    <property type="evidence" value="ECO:0007669"/>
    <property type="project" value="UniProtKB-SubCell"/>
</dbReference>
<evidence type="ECO:0000313" key="8">
    <source>
        <dbReference type="Proteomes" id="UP000007995"/>
    </source>
</evidence>
<feature type="domain" description="RagB/SusD" evidence="6">
    <location>
        <begin position="365"/>
        <end position="675"/>
    </location>
</feature>
<dbReference type="SUPFAM" id="SSF48452">
    <property type="entry name" value="TPR-like"/>
    <property type="match status" value="1"/>
</dbReference>
<sequence>MKQKYKWLIGALATSFMLTTSCVDEIKFGNSFLDKPAGGTATIDTVFGSAIYTQQFLNGIYGRQYYGLPYYNGTYVPSSSDTYTGKFEALTDCWQLHWSGASLYSQYYNGSHTAKYSRRQDKFCYNDEKVWEVVRECWILMENIDRVPDLSESEKARMIAEAKCLIAVRYFDMFRHYGGLPLVYASFSGTDASYDYPRATVEKTVEYMIDLLDQAIDGGALPWAYDGGKPETSNQYTGRWTKAGAMALKCKIWQFAASPLFNDVQGYAGGGSEAEQQHLVWYGGKRTDLWDKCLKACRDFFEAVEQNGFYALRTATAKTAAQYRQAYRMGYIYQGSTEVIHSVRVKTTDNFSNNTYKWHEWQMEDHVERLNYTPTQEYIEMFPWADGKPFDWDELLRREEEGGIGRDTMFVKGEIVNHYQDPILTRDPRLYETARINGVPVELNFTTGEMAGDHTFENWVGGYDADLDPESETNLFATGYANLKYFLGPEYLRQYTQWVYLRLSDLYLTYAEALLQADDNFTDALYWVNEVRSRVGLGKLEECNPDKNLTSDKQALLEELLRERVCELGMEDSRFFDLIRYKRQDLFEKRLHGLRIFRPNPNATGEDDKYLKKPWFSSTDYGKTDQPVNFEYEKFELANPVRYWWKYGFDPKWYLSPFPQTEINKGYGLIQNPGW</sequence>
<dbReference type="EMBL" id="AGXW01000012">
    <property type="protein sequence ID" value="EKJ89505.1"/>
    <property type="molecule type" value="Genomic_DNA"/>
</dbReference>
<dbReference type="AlphaFoldDB" id="K5CJM1"/>
<evidence type="ECO:0000256" key="1">
    <source>
        <dbReference type="ARBA" id="ARBA00004442"/>
    </source>
</evidence>
<comment type="caution">
    <text evidence="7">The sequence shown here is derived from an EMBL/GenBank/DDBJ whole genome shotgun (WGS) entry which is preliminary data.</text>
</comment>
<organism evidence="7 8">
    <name type="scientific">Bacteroides finegoldii CL09T03C10</name>
    <dbReference type="NCBI Taxonomy" id="997888"/>
    <lineage>
        <taxon>Bacteria</taxon>
        <taxon>Pseudomonadati</taxon>
        <taxon>Bacteroidota</taxon>
        <taxon>Bacteroidia</taxon>
        <taxon>Bacteroidales</taxon>
        <taxon>Bacteroidaceae</taxon>
        <taxon>Bacteroides</taxon>
    </lineage>
</organism>
<evidence type="ECO:0000256" key="4">
    <source>
        <dbReference type="ARBA" id="ARBA00023136"/>
    </source>
</evidence>
<protein>
    <recommendedName>
        <fullName evidence="6">RagB/SusD domain-containing protein</fullName>
    </recommendedName>
</protein>
<proteinExistence type="inferred from homology"/>
<evidence type="ECO:0000256" key="2">
    <source>
        <dbReference type="ARBA" id="ARBA00006275"/>
    </source>
</evidence>
<reference evidence="7 8" key="1">
    <citation type="submission" date="2012-02" db="EMBL/GenBank/DDBJ databases">
        <title>The Genome Sequence of Bacteroides finegoldii CL09T03C10.</title>
        <authorList>
            <consortium name="The Broad Institute Genome Sequencing Platform"/>
            <person name="Earl A."/>
            <person name="Ward D."/>
            <person name="Feldgarden M."/>
            <person name="Gevers D."/>
            <person name="Zitomersky N.L."/>
            <person name="Coyne M.J."/>
            <person name="Comstock L.E."/>
            <person name="Young S.K."/>
            <person name="Zeng Q."/>
            <person name="Gargeya S."/>
            <person name="Fitzgerald M."/>
            <person name="Haas B."/>
            <person name="Abouelleil A."/>
            <person name="Alvarado L."/>
            <person name="Arachchi H.M."/>
            <person name="Berlin A."/>
            <person name="Chapman S.B."/>
            <person name="Gearin G."/>
            <person name="Goldberg J."/>
            <person name="Griggs A."/>
            <person name="Gujja S."/>
            <person name="Hansen M."/>
            <person name="Heiman D."/>
            <person name="Howarth C."/>
            <person name="Larimer J."/>
            <person name="Lui A."/>
            <person name="MacDonald P.J.P."/>
            <person name="McCowen C."/>
            <person name="Montmayeur A."/>
            <person name="Murphy C."/>
            <person name="Neiman D."/>
            <person name="Pearson M."/>
            <person name="Priest M."/>
            <person name="Roberts A."/>
            <person name="Saif S."/>
            <person name="Shea T."/>
            <person name="Sisk P."/>
            <person name="Stolte C."/>
            <person name="Sykes S."/>
            <person name="Wortman J."/>
            <person name="Nusbaum C."/>
            <person name="Birren B."/>
        </authorList>
    </citation>
    <scope>NUCLEOTIDE SEQUENCE [LARGE SCALE GENOMIC DNA]</scope>
    <source>
        <strain evidence="7 8">CL09T03C10</strain>
    </source>
</reference>
<accession>K5CJM1</accession>
<dbReference type="InterPro" id="IPR011990">
    <property type="entry name" value="TPR-like_helical_dom_sf"/>
</dbReference>
<keyword evidence="4" id="KW-0472">Membrane</keyword>
<dbReference type="OrthoDB" id="5694214at2"/>
<name>K5CJM1_9BACE</name>
<dbReference type="RefSeq" id="WP_007764886.1">
    <property type="nucleotide sequence ID" value="NZ_AKBZ01000002.1"/>
</dbReference>
<keyword evidence="3" id="KW-0732">Signal</keyword>